<dbReference type="EMBL" id="JBHSQS010000011">
    <property type="protein sequence ID" value="MFC5925613.1"/>
    <property type="molecule type" value="Genomic_DNA"/>
</dbReference>
<name>A0ABW1H8Q7_9ACTN</name>
<gene>
    <name evidence="2" type="ORF">ACFQGL_19935</name>
</gene>
<reference evidence="3" key="1">
    <citation type="journal article" date="2019" name="Int. J. Syst. Evol. Microbiol.">
        <title>The Global Catalogue of Microorganisms (GCM) 10K type strain sequencing project: providing services to taxonomists for standard genome sequencing and annotation.</title>
        <authorList>
            <consortium name="The Broad Institute Genomics Platform"/>
            <consortium name="The Broad Institute Genome Sequencing Center for Infectious Disease"/>
            <person name="Wu L."/>
            <person name="Ma J."/>
        </authorList>
    </citation>
    <scope>NUCLEOTIDE SEQUENCE [LARGE SCALE GENOMIC DNA]</scope>
    <source>
        <strain evidence="3">CGMCC 4.7144</strain>
    </source>
</reference>
<dbReference type="Proteomes" id="UP001596226">
    <property type="component" value="Unassembled WGS sequence"/>
</dbReference>
<protein>
    <recommendedName>
        <fullName evidence="4">MarR family transcriptional regulator</fullName>
    </recommendedName>
</protein>
<sequence>MQRLGLPVQDLQHLHTVLTRVIAAANRPGDGGQLAPDPATAGQASA</sequence>
<evidence type="ECO:0000256" key="1">
    <source>
        <dbReference type="SAM" id="MobiDB-lite"/>
    </source>
</evidence>
<evidence type="ECO:0000313" key="2">
    <source>
        <dbReference type="EMBL" id="MFC5925613.1"/>
    </source>
</evidence>
<keyword evidence="3" id="KW-1185">Reference proteome</keyword>
<comment type="caution">
    <text evidence="2">The sequence shown here is derived from an EMBL/GenBank/DDBJ whole genome shotgun (WGS) entry which is preliminary data.</text>
</comment>
<accession>A0ABW1H8Q7</accession>
<feature type="region of interest" description="Disordered" evidence="1">
    <location>
        <begin position="27"/>
        <end position="46"/>
    </location>
</feature>
<evidence type="ECO:0008006" key="4">
    <source>
        <dbReference type="Google" id="ProtNLM"/>
    </source>
</evidence>
<dbReference type="RefSeq" id="WP_377513684.1">
    <property type="nucleotide sequence ID" value="NZ_JBHSQS010000011.1"/>
</dbReference>
<organism evidence="2 3">
    <name type="scientific">Micromonospora vulcania</name>
    <dbReference type="NCBI Taxonomy" id="1441873"/>
    <lineage>
        <taxon>Bacteria</taxon>
        <taxon>Bacillati</taxon>
        <taxon>Actinomycetota</taxon>
        <taxon>Actinomycetes</taxon>
        <taxon>Micromonosporales</taxon>
        <taxon>Micromonosporaceae</taxon>
        <taxon>Micromonospora</taxon>
    </lineage>
</organism>
<evidence type="ECO:0000313" key="3">
    <source>
        <dbReference type="Proteomes" id="UP001596226"/>
    </source>
</evidence>
<proteinExistence type="predicted"/>